<keyword evidence="3" id="KW-1185">Reference proteome</keyword>
<accession>A0A545UCX1</accession>
<evidence type="ECO:0000259" key="1">
    <source>
        <dbReference type="Pfam" id="PF12973"/>
    </source>
</evidence>
<name>A0A545UCX1_9GAMM</name>
<reference evidence="2 3" key="1">
    <citation type="submission" date="2019-07" db="EMBL/GenBank/DDBJ databases">
        <title>Draft genome for Aliikangiella sp. M105.</title>
        <authorList>
            <person name="Wang G."/>
        </authorList>
    </citation>
    <scope>NUCLEOTIDE SEQUENCE [LARGE SCALE GENOMIC DNA]</scope>
    <source>
        <strain evidence="2 3">M105</strain>
    </source>
</reference>
<feature type="domain" description="ChrR-like cupin" evidence="1">
    <location>
        <begin position="129"/>
        <end position="192"/>
    </location>
</feature>
<proteinExistence type="predicted"/>
<dbReference type="InterPro" id="IPR025979">
    <property type="entry name" value="ChrR-like_cupin_dom"/>
</dbReference>
<dbReference type="AlphaFoldDB" id="A0A545UCX1"/>
<dbReference type="EMBL" id="VIKS01000008">
    <property type="protein sequence ID" value="TQV87308.1"/>
    <property type="molecule type" value="Genomic_DNA"/>
</dbReference>
<dbReference type="Pfam" id="PF12973">
    <property type="entry name" value="Cupin_7"/>
    <property type="match status" value="1"/>
</dbReference>
<evidence type="ECO:0000313" key="3">
    <source>
        <dbReference type="Proteomes" id="UP000315439"/>
    </source>
</evidence>
<organism evidence="2 3">
    <name type="scientific">Aliikangiella coralliicola</name>
    <dbReference type="NCBI Taxonomy" id="2592383"/>
    <lineage>
        <taxon>Bacteria</taxon>
        <taxon>Pseudomonadati</taxon>
        <taxon>Pseudomonadota</taxon>
        <taxon>Gammaproteobacteria</taxon>
        <taxon>Oceanospirillales</taxon>
        <taxon>Pleioneaceae</taxon>
        <taxon>Aliikangiella</taxon>
    </lineage>
</organism>
<dbReference type="SUPFAM" id="SSF51182">
    <property type="entry name" value="RmlC-like cupins"/>
    <property type="match status" value="1"/>
</dbReference>
<dbReference type="Gene3D" id="2.60.120.10">
    <property type="entry name" value="Jelly Rolls"/>
    <property type="match status" value="1"/>
</dbReference>
<sequence length="201" mass="22960">MKKEIINNQPLKSKDRSISENKINPAMKNKLFEMLEFNGRKFALPSPLKPSERLKQNLLSSIECPERLVAYRARFGRLFDLSVSEVESLFEHLSCDINELNRTVWKLFKPEGIFFMHFDGGPKVKQAECGLVYMKVGTKIPRHIHREDETVMVLQGEVFENSNNLYYPGDIVFKPKGSEHQVTAGDSQSVILGILKSPAAY</sequence>
<dbReference type="Proteomes" id="UP000315439">
    <property type="component" value="Unassembled WGS sequence"/>
</dbReference>
<comment type="caution">
    <text evidence="2">The sequence shown here is derived from an EMBL/GenBank/DDBJ whole genome shotgun (WGS) entry which is preliminary data.</text>
</comment>
<dbReference type="InterPro" id="IPR011051">
    <property type="entry name" value="RmlC_Cupin_sf"/>
</dbReference>
<protein>
    <submittedName>
        <fullName evidence="2">Cupin domain-containing protein</fullName>
    </submittedName>
</protein>
<dbReference type="RefSeq" id="WP_142893918.1">
    <property type="nucleotide sequence ID" value="NZ_ML660164.1"/>
</dbReference>
<gene>
    <name evidence="2" type="ORF">FLL46_12730</name>
</gene>
<dbReference type="CDD" id="cd02208">
    <property type="entry name" value="cupin_RmlC-like"/>
    <property type="match status" value="1"/>
</dbReference>
<evidence type="ECO:0000313" key="2">
    <source>
        <dbReference type="EMBL" id="TQV87308.1"/>
    </source>
</evidence>
<dbReference type="OrthoDB" id="2988517at2"/>
<dbReference type="InterPro" id="IPR014710">
    <property type="entry name" value="RmlC-like_jellyroll"/>
</dbReference>